<dbReference type="EMBL" id="UZAN01047410">
    <property type="protein sequence ID" value="VDP85350.1"/>
    <property type="molecule type" value="Genomic_DNA"/>
</dbReference>
<dbReference type="WBParaSite" id="ECPE_0000945801-mRNA-1">
    <property type="protein sequence ID" value="ECPE_0000945801-mRNA-1"/>
    <property type="gene ID" value="ECPE_0000945801"/>
</dbReference>
<evidence type="ECO:0000313" key="2">
    <source>
        <dbReference type="Proteomes" id="UP000272942"/>
    </source>
</evidence>
<gene>
    <name evidence="1" type="ORF">ECPE_LOCUS9429</name>
</gene>
<dbReference type="Proteomes" id="UP000272942">
    <property type="component" value="Unassembled WGS sequence"/>
</dbReference>
<proteinExistence type="predicted"/>
<name>A0A183AR44_9TREM</name>
<accession>A0A183AR44</accession>
<protein>
    <submittedName>
        <fullName evidence="1 3">Uncharacterized protein</fullName>
    </submittedName>
</protein>
<evidence type="ECO:0000313" key="1">
    <source>
        <dbReference type="EMBL" id="VDP85350.1"/>
    </source>
</evidence>
<keyword evidence="2" id="KW-1185">Reference proteome</keyword>
<evidence type="ECO:0000313" key="3">
    <source>
        <dbReference type="WBParaSite" id="ECPE_0000945801-mRNA-1"/>
    </source>
</evidence>
<sequence length="93" mass="10563">MKNIRERLLLRAACREQCPPTMLSSDPNPGPSCPACPAPNPNDSGKHLVQTDGVGENNQFGLSSGLRFRRFGRWFPIKLTWSWNLRQVARREE</sequence>
<dbReference type="OrthoDB" id="161814at2759"/>
<reference evidence="3" key="1">
    <citation type="submission" date="2016-06" db="UniProtKB">
        <authorList>
            <consortium name="WormBaseParasite"/>
        </authorList>
    </citation>
    <scope>IDENTIFICATION</scope>
</reference>
<reference evidence="1 2" key="2">
    <citation type="submission" date="2018-11" db="EMBL/GenBank/DDBJ databases">
        <authorList>
            <consortium name="Pathogen Informatics"/>
        </authorList>
    </citation>
    <scope>NUCLEOTIDE SEQUENCE [LARGE SCALE GENOMIC DNA]</scope>
    <source>
        <strain evidence="1 2">Egypt</strain>
    </source>
</reference>
<organism evidence="3">
    <name type="scientific">Echinostoma caproni</name>
    <dbReference type="NCBI Taxonomy" id="27848"/>
    <lineage>
        <taxon>Eukaryota</taxon>
        <taxon>Metazoa</taxon>
        <taxon>Spiralia</taxon>
        <taxon>Lophotrochozoa</taxon>
        <taxon>Platyhelminthes</taxon>
        <taxon>Trematoda</taxon>
        <taxon>Digenea</taxon>
        <taxon>Plagiorchiida</taxon>
        <taxon>Echinostomata</taxon>
        <taxon>Echinostomatoidea</taxon>
        <taxon>Echinostomatidae</taxon>
        <taxon>Echinostoma</taxon>
    </lineage>
</organism>
<dbReference type="AlphaFoldDB" id="A0A183AR44"/>